<dbReference type="OrthoDB" id="3242359at2759"/>
<sequence length="64" mass="7514">NSPDLNPIEDIWKVLKDNVQNCEAFLRSVDELKIELKKEWEKLDPSVFEDVISSVPRRIEAVFK</sequence>
<evidence type="ECO:0000313" key="1">
    <source>
        <dbReference type="EMBL" id="CAG8646641.1"/>
    </source>
</evidence>
<dbReference type="Gene3D" id="3.30.420.10">
    <property type="entry name" value="Ribonuclease H-like superfamily/Ribonuclease H"/>
    <property type="match status" value="1"/>
</dbReference>
<proteinExistence type="predicted"/>
<evidence type="ECO:0000313" key="2">
    <source>
        <dbReference type="Proteomes" id="UP000789831"/>
    </source>
</evidence>
<name>A0A9N9GZM3_9GLOM</name>
<gene>
    <name evidence="1" type="ORF">AGERDE_LOCUS11224</name>
</gene>
<dbReference type="AlphaFoldDB" id="A0A9N9GZM3"/>
<accession>A0A9N9GZM3</accession>
<protein>
    <submittedName>
        <fullName evidence="1">11628_t:CDS:1</fullName>
    </submittedName>
</protein>
<organism evidence="1 2">
    <name type="scientific">Ambispora gerdemannii</name>
    <dbReference type="NCBI Taxonomy" id="144530"/>
    <lineage>
        <taxon>Eukaryota</taxon>
        <taxon>Fungi</taxon>
        <taxon>Fungi incertae sedis</taxon>
        <taxon>Mucoromycota</taxon>
        <taxon>Glomeromycotina</taxon>
        <taxon>Glomeromycetes</taxon>
        <taxon>Archaeosporales</taxon>
        <taxon>Ambisporaceae</taxon>
        <taxon>Ambispora</taxon>
    </lineage>
</organism>
<dbReference type="Proteomes" id="UP000789831">
    <property type="component" value="Unassembled WGS sequence"/>
</dbReference>
<comment type="caution">
    <text evidence="1">The sequence shown here is derived from an EMBL/GenBank/DDBJ whole genome shotgun (WGS) entry which is preliminary data.</text>
</comment>
<keyword evidence="2" id="KW-1185">Reference proteome</keyword>
<dbReference type="InterPro" id="IPR036397">
    <property type="entry name" value="RNaseH_sf"/>
</dbReference>
<dbReference type="GO" id="GO:0003676">
    <property type="term" value="F:nucleic acid binding"/>
    <property type="evidence" value="ECO:0007669"/>
    <property type="project" value="InterPro"/>
</dbReference>
<reference evidence="1" key="1">
    <citation type="submission" date="2021-06" db="EMBL/GenBank/DDBJ databases">
        <authorList>
            <person name="Kallberg Y."/>
            <person name="Tangrot J."/>
            <person name="Rosling A."/>
        </authorList>
    </citation>
    <scope>NUCLEOTIDE SEQUENCE</scope>
    <source>
        <strain evidence="1">MT106</strain>
    </source>
</reference>
<feature type="non-terminal residue" evidence="1">
    <location>
        <position position="1"/>
    </location>
</feature>
<dbReference type="EMBL" id="CAJVPL010004361">
    <property type="protein sequence ID" value="CAG8646641.1"/>
    <property type="molecule type" value="Genomic_DNA"/>
</dbReference>